<dbReference type="OrthoDB" id="427480at2759"/>
<comment type="caution">
    <text evidence="2">The sequence shown here is derived from an EMBL/GenBank/DDBJ whole genome shotgun (WGS) entry which is preliminary data.</text>
</comment>
<dbReference type="InterPro" id="IPR011009">
    <property type="entry name" value="Kinase-like_dom_sf"/>
</dbReference>
<dbReference type="AlphaFoldDB" id="A0A2T0FPF8"/>
<reference evidence="2 3" key="1">
    <citation type="submission" date="2017-04" db="EMBL/GenBank/DDBJ databases">
        <title>Genome sequencing of [Candida] sorbophila.</title>
        <authorList>
            <person name="Ahn J.O."/>
        </authorList>
    </citation>
    <scope>NUCLEOTIDE SEQUENCE [LARGE SCALE GENOMIC DNA]</scope>
    <source>
        <strain evidence="2 3">DS02</strain>
    </source>
</reference>
<evidence type="ECO:0000259" key="1">
    <source>
        <dbReference type="Pfam" id="PF03109"/>
    </source>
</evidence>
<accession>A0A2T0FPF8</accession>
<dbReference type="Proteomes" id="UP000238350">
    <property type="component" value="Unassembled WGS sequence"/>
</dbReference>
<evidence type="ECO:0000313" key="3">
    <source>
        <dbReference type="Proteomes" id="UP000238350"/>
    </source>
</evidence>
<keyword evidence="3" id="KW-1185">Reference proteome</keyword>
<organism evidence="2 3">
    <name type="scientific">Wickerhamiella sorbophila</name>
    <dbReference type="NCBI Taxonomy" id="45607"/>
    <lineage>
        <taxon>Eukaryota</taxon>
        <taxon>Fungi</taxon>
        <taxon>Dikarya</taxon>
        <taxon>Ascomycota</taxon>
        <taxon>Saccharomycotina</taxon>
        <taxon>Dipodascomycetes</taxon>
        <taxon>Dipodascales</taxon>
        <taxon>Trichomonascaceae</taxon>
        <taxon>Wickerhamiella</taxon>
    </lineage>
</organism>
<protein>
    <submittedName>
        <fullName evidence="2">ABC1 family protein C10F6.14c</fullName>
    </submittedName>
</protein>
<gene>
    <name evidence="2" type="ORF">B9G98_04469</name>
</gene>
<dbReference type="RefSeq" id="XP_024666794.1">
    <property type="nucleotide sequence ID" value="XM_024811026.1"/>
</dbReference>
<sequence>MPILRKALGITAGAGTAIFLWDQYFNSQALSRTGRTIFVASLVGLDYKINWGPDKDIEALHDRSARRVYDLIIKNRGLYVKMGQMVAMQSHMLPNGFRERLPLLFDRAPADEWPECEALFRQETGKEVSDVFEYVDPVACASASMAQVHEGRLPNGDRVAIKIQHPDIEKLTWWDLNSLKAMIWIYDKILFDMPMFTIAKYFADAIETETDFNIERSNAKLMKKLVEGDAKLKHKVYVPGVYDELSTKRVMVMEWADGTALSKIDKIKREFDAKAALSTVFELTCKQVYEWGVVHCDPHPGNWFVTRENGRQMLIMLDHGLYVHMSQKLTQQYAALWNGFFQGDIKKISEIVQDWGFGSPEQFTSATMLTQEYEDIPTFENEQHAKEQMRNFLKDTSRIPLQLLFVARTHRILQGLNRLYDSPVNRIKTLLDGASEVMLRNHSGTRLNYYLALLWRRLVLLVNDIVFIGIRIQQVFTHRGLEDFFDSTIEETAKELVKDA</sequence>
<proteinExistence type="predicted"/>
<dbReference type="PANTHER" id="PTHR43173:SF37">
    <property type="entry name" value="ABC1 FAMILY PROTEIN C10F6.14C"/>
    <property type="match status" value="1"/>
</dbReference>
<dbReference type="PANTHER" id="PTHR43173">
    <property type="entry name" value="ABC1 FAMILY PROTEIN"/>
    <property type="match status" value="1"/>
</dbReference>
<dbReference type="Pfam" id="PF03109">
    <property type="entry name" value="ABC1"/>
    <property type="match status" value="1"/>
</dbReference>
<evidence type="ECO:0000313" key="2">
    <source>
        <dbReference type="EMBL" id="PRT56849.1"/>
    </source>
</evidence>
<name>A0A2T0FPF8_9ASCO</name>
<dbReference type="GeneID" id="36518217"/>
<dbReference type="InterPro" id="IPR004147">
    <property type="entry name" value="ABC1_dom"/>
</dbReference>
<dbReference type="EMBL" id="NDIQ01000022">
    <property type="protein sequence ID" value="PRT56849.1"/>
    <property type="molecule type" value="Genomic_DNA"/>
</dbReference>
<dbReference type="STRING" id="45607.A0A2T0FPF8"/>
<dbReference type="SUPFAM" id="SSF56112">
    <property type="entry name" value="Protein kinase-like (PK-like)"/>
    <property type="match status" value="1"/>
</dbReference>
<dbReference type="InterPro" id="IPR051130">
    <property type="entry name" value="Mito_struct-func_regulator"/>
</dbReference>
<feature type="domain" description="ABC1 atypical kinase-like" evidence="1">
    <location>
        <begin position="104"/>
        <end position="351"/>
    </location>
</feature>